<dbReference type="SMART" id="SM00448">
    <property type="entry name" value="REC"/>
    <property type="match status" value="1"/>
</dbReference>
<evidence type="ECO:0000259" key="9">
    <source>
        <dbReference type="PROSITE" id="PS51755"/>
    </source>
</evidence>
<evidence type="ECO:0000313" key="10">
    <source>
        <dbReference type="EMBL" id="RAK43794.1"/>
    </source>
</evidence>
<dbReference type="Pfam" id="PF00072">
    <property type="entry name" value="Response_reg"/>
    <property type="match status" value="1"/>
</dbReference>
<feature type="domain" description="Response regulatory" evidence="8">
    <location>
        <begin position="2"/>
        <end position="115"/>
    </location>
</feature>
<evidence type="ECO:0000313" key="11">
    <source>
        <dbReference type="Proteomes" id="UP000249808"/>
    </source>
</evidence>
<keyword evidence="1 6" id="KW-0597">Phosphoprotein</keyword>
<keyword evidence="2" id="KW-0902">Two-component regulatory system</keyword>
<dbReference type="Gene3D" id="1.10.10.10">
    <property type="entry name" value="Winged helix-like DNA-binding domain superfamily/Winged helix DNA-binding domain"/>
    <property type="match status" value="1"/>
</dbReference>
<dbReference type="SUPFAM" id="SSF52172">
    <property type="entry name" value="CheY-like"/>
    <property type="match status" value="1"/>
</dbReference>
<keyword evidence="5" id="KW-0804">Transcription</keyword>
<dbReference type="InterPro" id="IPR039420">
    <property type="entry name" value="WalR-like"/>
</dbReference>
<feature type="DNA-binding region" description="OmpR/PhoB-type" evidence="7">
    <location>
        <begin position="125"/>
        <end position="223"/>
    </location>
</feature>
<dbReference type="AlphaFoldDB" id="A0A327ZQD6"/>
<organism evidence="10 11">
    <name type="scientific">Macrococcus epidermidis</name>
    <dbReference type="NCBI Taxonomy" id="1902580"/>
    <lineage>
        <taxon>Bacteria</taxon>
        <taxon>Bacillati</taxon>
        <taxon>Bacillota</taxon>
        <taxon>Bacilli</taxon>
        <taxon>Bacillales</taxon>
        <taxon>Staphylococcaceae</taxon>
        <taxon>Macrococcus</taxon>
    </lineage>
</organism>
<keyword evidence="3" id="KW-0805">Transcription regulation</keyword>
<dbReference type="GO" id="GO:0006355">
    <property type="term" value="P:regulation of DNA-templated transcription"/>
    <property type="evidence" value="ECO:0007669"/>
    <property type="project" value="InterPro"/>
</dbReference>
<dbReference type="CDD" id="cd18159">
    <property type="entry name" value="REC_OmpR_NsrR-like"/>
    <property type="match status" value="1"/>
</dbReference>
<dbReference type="Gene3D" id="3.40.50.2300">
    <property type="match status" value="1"/>
</dbReference>
<protein>
    <submittedName>
        <fullName evidence="10">DNA-binding response regulator</fullName>
    </submittedName>
</protein>
<sequence length="224" mass="25988">MKVLIVEDDLVIGKMIAEELKKWQLKPILIEDFNHVMDAFNTNAPELVLLDINLPAFNGYHWCQEIRKVSTVPIIFISSRNDSMDQVMAMQMGADDFIEKPFNMTVTITKIQALLRRTYDFTTQVNNLTVSACELLLESAKLKYNDETIDLTHTELQIIHALFQNKGKFVSRHTLIEKCWESEHFIDDNTLAVNMTRLRKKLQKIDLHDFIETKKNVGYRVGDV</sequence>
<dbReference type="EMBL" id="PZJH01000009">
    <property type="protein sequence ID" value="RAK43794.1"/>
    <property type="molecule type" value="Genomic_DNA"/>
</dbReference>
<evidence type="ECO:0000256" key="3">
    <source>
        <dbReference type="ARBA" id="ARBA00023015"/>
    </source>
</evidence>
<dbReference type="Pfam" id="PF00486">
    <property type="entry name" value="Trans_reg_C"/>
    <property type="match status" value="1"/>
</dbReference>
<dbReference type="GO" id="GO:0032993">
    <property type="term" value="C:protein-DNA complex"/>
    <property type="evidence" value="ECO:0007669"/>
    <property type="project" value="TreeGrafter"/>
</dbReference>
<dbReference type="InterPro" id="IPR036388">
    <property type="entry name" value="WH-like_DNA-bd_sf"/>
</dbReference>
<dbReference type="PROSITE" id="PS50110">
    <property type="entry name" value="RESPONSE_REGULATORY"/>
    <property type="match status" value="1"/>
</dbReference>
<dbReference type="PANTHER" id="PTHR48111">
    <property type="entry name" value="REGULATOR OF RPOS"/>
    <property type="match status" value="1"/>
</dbReference>
<evidence type="ECO:0000256" key="4">
    <source>
        <dbReference type="ARBA" id="ARBA00023125"/>
    </source>
</evidence>
<comment type="caution">
    <text evidence="10">The sequence shown here is derived from an EMBL/GenBank/DDBJ whole genome shotgun (WGS) entry which is preliminary data.</text>
</comment>
<evidence type="ECO:0000256" key="5">
    <source>
        <dbReference type="ARBA" id="ARBA00023163"/>
    </source>
</evidence>
<proteinExistence type="predicted"/>
<evidence type="ECO:0000256" key="6">
    <source>
        <dbReference type="PROSITE-ProRule" id="PRU00169"/>
    </source>
</evidence>
<dbReference type="RefSeq" id="WP_111717287.1">
    <property type="nucleotide sequence ID" value="NZ_JBHSSR010000010.1"/>
</dbReference>
<dbReference type="InterPro" id="IPR001867">
    <property type="entry name" value="OmpR/PhoB-type_DNA-bd"/>
</dbReference>
<dbReference type="InterPro" id="IPR001789">
    <property type="entry name" value="Sig_transdc_resp-reg_receiver"/>
</dbReference>
<dbReference type="InterPro" id="IPR011006">
    <property type="entry name" value="CheY-like_superfamily"/>
</dbReference>
<dbReference type="InterPro" id="IPR016032">
    <property type="entry name" value="Sig_transdc_resp-reg_C-effctor"/>
</dbReference>
<dbReference type="CDD" id="cd00383">
    <property type="entry name" value="trans_reg_C"/>
    <property type="match status" value="1"/>
</dbReference>
<gene>
    <name evidence="10" type="ORF">BHU61_12275</name>
</gene>
<evidence type="ECO:0000256" key="2">
    <source>
        <dbReference type="ARBA" id="ARBA00023012"/>
    </source>
</evidence>
<name>A0A327ZQD6_9STAP</name>
<dbReference type="PANTHER" id="PTHR48111:SF43">
    <property type="entry name" value="STAGE 0 SPORULATION PROTEIN A HOMOLOG"/>
    <property type="match status" value="1"/>
</dbReference>
<evidence type="ECO:0000256" key="7">
    <source>
        <dbReference type="PROSITE-ProRule" id="PRU01091"/>
    </source>
</evidence>
<dbReference type="SMART" id="SM00862">
    <property type="entry name" value="Trans_reg_C"/>
    <property type="match status" value="1"/>
</dbReference>
<dbReference type="SUPFAM" id="SSF46894">
    <property type="entry name" value="C-terminal effector domain of the bipartite response regulators"/>
    <property type="match status" value="1"/>
</dbReference>
<keyword evidence="4 7" id="KW-0238">DNA-binding</keyword>
<accession>A0A327ZQD6</accession>
<dbReference type="GO" id="GO:0000156">
    <property type="term" value="F:phosphorelay response regulator activity"/>
    <property type="evidence" value="ECO:0007669"/>
    <property type="project" value="TreeGrafter"/>
</dbReference>
<reference evidence="10 11" key="1">
    <citation type="journal article" date="2018" name="Front. Microbiol.">
        <title>Description and Comparative Genomics of Macrococcus caseolyticus subsp. hominis subsp. nov., Macrococcus goetzii sp. nov., Macrococcus epidermidis sp. nov., and Macrococcus bohemicus sp. nov., Novel Macrococci From Human Clinical Material With Virulence Potential and Suspected Uptake of Foreign DNA by Natural Transformation.</title>
        <authorList>
            <person name="Maslanova I."/>
            <person name="Wertheimer Z."/>
            <person name="Sedlacek I."/>
            <person name="Svec P."/>
            <person name="Indrakova A."/>
            <person name="Kovarovic V."/>
            <person name="Schumann P."/>
            <person name="Sproer C."/>
            <person name="Kralova S."/>
            <person name="Sedo O."/>
            <person name="Kristofova L."/>
            <person name="Vrbovska V."/>
            <person name="Fuzik T."/>
            <person name="Petras P."/>
            <person name="Zdrahal Z."/>
            <person name="Ruzickova V."/>
            <person name="Doskar J."/>
            <person name="Pantucek R."/>
        </authorList>
    </citation>
    <scope>NUCLEOTIDE SEQUENCE [LARGE SCALE GENOMIC DNA]</scope>
    <source>
        <strain evidence="10 11">01/688</strain>
    </source>
</reference>
<dbReference type="GO" id="GO:0000976">
    <property type="term" value="F:transcription cis-regulatory region binding"/>
    <property type="evidence" value="ECO:0007669"/>
    <property type="project" value="TreeGrafter"/>
</dbReference>
<evidence type="ECO:0000259" key="8">
    <source>
        <dbReference type="PROSITE" id="PS50110"/>
    </source>
</evidence>
<evidence type="ECO:0000256" key="1">
    <source>
        <dbReference type="ARBA" id="ARBA00022553"/>
    </source>
</evidence>
<feature type="domain" description="OmpR/PhoB-type" evidence="9">
    <location>
        <begin position="125"/>
        <end position="223"/>
    </location>
</feature>
<feature type="modified residue" description="4-aspartylphosphate" evidence="6">
    <location>
        <position position="51"/>
    </location>
</feature>
<dbReference type="Proteomes" id="UP000249808">
    <property type="component" value="Unassembled WGS sequence"/>
</dbReference>
<dbReference type="PROSITE" id="PS51755">
    <property type="entry name" value="OMPR_PHOB"/>
    <property type="match status" value="1"/>
</dbReference>
<dbReference type="GO" id="GO:0005829">
    <property type="term" value="C:cytosol"/>
    <property type="evidence" value="ECO:0007669"/>
    <property type="project" value="TreeGrafter"/>
</dbReference>
<keyword evidence="11" id="KW-1185">Reference proteome</keyword>